<dbReference type="STRING" id="765915.A0A1Y2HE40"/>
<accession>A0A1Y2HE40</accession>
<dbReference type="GO" id="GO:0001682">
    <property type="term" value="P:tRNA 5'-leader removal"/>
    <property type="evidence" value="ECO:0007669"/>
    <property type="project" value="InterPro"/>
</dbReference>
<dbReference type="EMBL" id="MCFL01000041">
    <property type="protein sequence ID" value="ORZ32850.1"/>
    <property type="molecule type" value="Genomic_DNA"/>
</dbReference>
<dbReference type="SUPFAM" id="SSF101744">
    <property type="entry name" value="Rof/RNase P subunit-like"/>
    <property type="match status" value="1"/>
</dbReference>
<evidence type="ECO:0000313" key="5">
    <source>
        <dbReference type="Proteomes" id="UP000193411"/>
    </source>
</evidence>
<evidence type="ECO:0000256" key="3">
    <source>
        <dbReference type="SAM" id="MobiDB-lite"/>
    </source>
</evidence>
<sequence>MPEQFRHKGRSKAQVYQEKKQRKQRKYLSSRERRSLGLMTLPTNSIIFAAMKPLQHLWNQYMDDLKSGGAADQFMAKLIKADFHGAHMTVTQATCPTLIGISGIVVQETAKTFNLVTQQNVVKSICKQGTVFSVVIGQMVYHLYGHQLQYRSSERAARKFKGKPTIEL</sequence>
<dbReference type="GO" id="GO:0030677">
    <property type="term" value="C:ribonuclease P complex"/>
    <property type="evidence" value="ECO:0007669"/>
    <property type="project" value="InterPro"/>
</dbReference>
<comment type="similarity">
    <text evidence="2">Belongs to the eukaryotic/archaeal RNase P protein component 1 family.</text>
</comment>
<gene>
    <name evidence="4" type="ORF">BCR44DRAFT_1462891</name>
</gene>
<proteinExistence type="inferred from homology"/>
<reference evidence="4 5" key="1">
    <citation type="submission" date="2016-07" db="EMBL/GenBank/DDBJ databases">
        <title>Pervasive Adenine N6-methylation of Active Genes in Fungi.</title>
        <authorList>
            <consortium name="DOE Joint Genome Institute"/>
            <person name="Mondo S.J."/>
            <person name="Dannebaum R.O."/>
            <person name="Kuo R.C."/>
            <person name="Labutti K."/>
            <person name="Haridas S."/>
            <person name="Kuo A."/>
            <person name="Salamov A."/>
            <person name="Ahrendt S.R."/>
            <person name="Lipzen A."/>
            <person name="Sullivan W."/>
            <person name="Andreopoulos W.B."/>
            <person name="Clum A."/>
            <person name="Lindquist E."/>
            <person name="Daum C."/>
            <person name="Ramamoorthy G.K."/>
            <person name="Gryganskyi A."/>
            <person name="Culley D."/>
            <person name="Magnuson J.K."/>
            <person name="James T.Y."/>
            <person name="O'Malley M.A."/>
            <person name="Stajich J.E."/>
            <person name="Spatafora J.W."/>
            <person name="Visel A."/>
            <person name="Grigoriev I.V."/>
        </authorList>
    </citation>
    <scope>NUCLEOTIDE SEQUENCE [LARGE SCALE GENOMIC DNA]</scope>
    <source>
        <strain evidence="4 5">PL171</strain>
    </source>
</reference>
<dbReference type="OrthoDB" id="124041at2759"/>
<evidence type="ECO:0000313" key="4">
    <source>
        <dbReference type="EMBL" id="ORZ32850.1"/>
    </source>
</evidence>
<dbReference type="PANTHER" id="PTHR13348:SF0">
    <property type="entry name" value="RIBONUCLEASE P PROTEIN SUBUNIT P29"/>
    <property type="match status" value="1"/>
</dbReference>
<dbReference type="Gene3D" id="2.30.30.210">
    <property type="entry name" value="Ribonuclease P/MRP, subunit p29"/>
    <property type="match status" value="1"/>
</dbReference>
<dbReference type="GO" id="GO:0000172">
    <property type="term" value="C:ribonuclease MRP complex"/>
    <property type="evidence" value="ECO:0007669"/>
    <property type="project" value="InterPro"/>
</dbReference>
<dbReference type="InterPro" id="IPR036980">
    <property type="entry name" value="RNase_P/MRP_Rpp29_sf"/>
</dbReference>
<evidence type="ECO:0000256" key="2">
    <source>
        <dbReference type="ARBA" id="ARBA00006181"/>
    </source>
</evidence>
<organism evidence="4 5">
    <name type="scientific">Catenaria anguillulae PL171</name>
    <dbReference type="NCBI Taxonomy" id="765915"/>
    <lineage>
        <taxon>Eukaryota</taxon>
        <taxon>Fungi</taxon>
        <taxon>Fungi incertae sedis</taxon>
        <taxon>Blastocladiomycota</taxon>
        <taxon>Blastocladiomycetes</taxon>
        <taxon>Blastocladiales</taxon>
        <taxon>Catenariaceae</taxon>
        <taxon>Catenaria</taxon>
    </lineage>
</organism>
<protein>
    <submittedName>
        <fullName evidence="4">Ribonuclease P protein subunit p29</fullName>
    </submittedName>
</protein>
<dbReference type="AlphaFoldDB" id="A0A1Y2HE40"/>
<feature type="region of interest" description="Disordered" evidence="3">
    <location>
        <begin position="1"/>
        <end position="29"/>
    </location>
</feature>
<dbReference type="PANTHER" id="PTHR13348">
    <property type="entry name" value="RIBONUCLEASE P SUBUNIT P29"/>
    <property type="match status" value="1"/>
</dbReference>
<dbReference type="Proteomes" id="UP000193411">
    <property type="component" value="Unassembled WGS sequence"/>
</dbReference>
<dbReference type="SMART" id="SM00538">
    <property type="entry name" value="POP4"/>
    <property type="match status" value="1"/>
</dbReference>
<dbReference type="InterPro" id="IPR023534">
    <property type="entry name" value="Rof/RNase_P-like"/>
</dbReference>
<comment type="subcellular location">
    <subcellularLocation>
        <location evidence="1">Nucleus</location>
    </subcellularLocation>
</comment>
<dbReference type="GO" id="GO:0005634">
    <property type="term" value="C:nucleus"/>
    <property type="evidence" value="ECO:0007669"/>
    <property type="project" value="UniProtKB-SubCell"/>
</dbReference>
<evidence type="ECO:0000256" key="1">
    <source>
        <dbReference type="ARBA" id="ARBA00004123"/>
    </source>
</evidence>
<comment type="caution">
    <text evidence="4">The sequence shown here is derived from an EMBL/GenBank/DDBJ whole genome shotgun (WGS) entry which is preliminary data.</text>
</comment>
<dbReference type="Pfam" id="PF01868">
    <property type="entry name" value="RNase_P-MRP_p29"/>
    <property type="match status" value="1"/>
</dbReference>
<keyword evidence="5" id="KW-1185">Reference proteome</keyword>
<dbReference type="InterPro" id="IPR002730">
    <property type="entry name" value="Rpp29/RNP1"/>
</dbReference>
<name>A0A1Y2HE40_9FUNG</name>
<dbReference type="GO" id="GO:0033204">
    <property type="term" value="F:ribonuclease P RNA binding"/>
    <property type="evidence" value="ECO:0007669"/>
    <property type="project" value="InterPro"/>
</dbReference>
<dbReference type="GO" id="GO:0006364">
    <property type="term" value="P:rRNA processing"/>
    <property type="evidence" value="ECO:0007669"/>
    <property type="project" value="TreeGrafter"/>
</dbReference>
<dbReference type="PIRSF" id="PIRSF027081">
    <property type="entry name" value="RNase_P/MRP_p29_subunit"/>
    <property type="match status" value="1"/>
</dbReference>
<dbReference type="InterPro" id="IPR016848">
    <property type="entry name" value="RNase_P/MRP_Rpp29-subunit"/>
</dbReference>